<dbReference type="GO" id="GO:0009372">
    <property type="term" value="P:quorum sensing"/>
    <property type="evidence" value="ECO:0007669"/>
    <property type="project" value="UniProtKB-UniRule"/>
</dbReference>
<evidence type="ECO:0000256" key="1">
    <source>
        <dbReference type="ARBA" id="ARBA00012340"/>
    </source>
</evidence>
<sequence length="215" mass="24306">MPTYSGVFFRPSSDPARFDAVARLRKTIFVDQRGWDLRTVDGRESDQFDLPDTVHATLARRGALVGSFRVRSTSEPYLADSVFPGLATDRPYPRDADCVEISRFGVDRDTAGHEDAVRLYALMFWYARRRQVRALVALCDPTYERFLRALGVRTLRYGPPQTVDLDAFGRPIEVMAGEIPMATQSGPRFQKLLATCDDMEISDETSVFGRRRLSA</sequence>
<organism evidence="9 10">
    <name type="scientific">Aureimonas pseudogalii</name>
    <dbReference type="NCBI Taxonomy" id="1744844"/>
    <lineage>
        <taxon>Bacteria</taxon>
        <taxon>Pseudomonadati</taxon>
        <taxon>Pseudomonadota</taxon>
        <taxon>Alphaproteobacteria</taxon>
        <taxon>Hyphomicrobiales</taxon>
        <taxon>Aurantimonadaceae</taxon>
        <taxon>Aureimonas</taxon>
    </lineage>
</organism>
<comment type="caution">
    <text evidence="9">The sequence shown here is derived from an EMBL/GenBank/DDBJ whole genome shotgun (WGS) entry which is preliminary data.</text>
</comment>
<keyword evidence="3 8" id="KW-0808">Transferase</keyword>
<gene>
    <name evidence="9" type="ORF">GGR04_000814</name>
</gene>
<keyword evidence="10" id="KW-1185">Reference proteome</keyword>
<evidence type="ECO:0000256" key="5">
    <source>
        <dbReference type="ARBA" id="ARBA00022929"/>
    </source>
</evidence>
<proteinExistence type="inferred from homology"/>
<comment type="similarity">
    <text evidence="7 8">Belongs to the autoinducer synthase family.</text>
</comment>
<dbReference type="InterPro" id="IPR018311">
    <property type="entry name" value="Autoind_synth_CS"/>
</dbReference>
<keyword evidence="9" id="KW-0012">Acyltransferase</keyword>
<evidence type="ECO:0000256" key="8">
    <source>
        <dbReference type="RuleBase" id="RU361135"/>
    </source>
</evidence>
<accession>A0A7W6H3K9</accession>
<dbReference type="InterPro" id="IPR001690">
    <property type="entry name" value="Autoind_synthase"/>
</dbReference>
<dbReference type="PROSITE" id="PS51187">
    <property type="entry name" value="AUTOINDUCER_SYNTH_2"/>
    <property type="match status" value="1"/>
</dbReference>
<dbReference type="AlphaFoldDB" id="A0A7W6H3K9"/>
<dbReference type="Gene3D" id="3.40.630.30">
    <property type="match status" value="1"/>
</dbReference>
<dbReference type="EMBL" id="JACIEK010000001">
    <property type="protein sequence ID" value="MBB3996993.1"/>
    <property type="molecule type" value="Genomic_DNA"/>
</dbReference>
<dbReference type="PRINTS" id="PR01549">
    <property type="entry name" value="AUTOINDCRSYN"/>
</dbReference>
<evidence type="ECO:0000313" key="10">
    <source>
        <dbReference type="Proteomes" id="UP000542776"/>
    </source>
</evidence>
<dbReference type="SUPFAM" id="SSF55729">
    <property type="entry name" value="Acyl-CoA N-acyltransferases (Nat)"/>
    <property type="match status" value="1"/>
</dbReference>
<comment type="catalytic activity">
    <reaction evidence="6 8">
        <text>a fatty acyl-[ACP] + S-adenosyl-L-methionine = an N-acyl-L-homoserine lactone + S-methyl-5'-thioadenosine + holo-[ACP] + H(+)</text>
        <dbReference type="Rhea" id="RHEA:10096"/>
        <dbReference type="Rhea" id="RHEA-COMP:9685"/>
        <dbReference type="Rhea" id="RHEA-COMP:14125"/>
        <dbReference type="ChEBI" id="CHEBI:15378"/>
        <dbReference type="ChEBI" id="CHEBI:17509"/>
        <dbReference type="ChEBI" id="CHEBI:55474"/>
        <dbReference type="ChEBI" id="CHEBI:59789"/>
        <dbReference type="ChEBI" id="CHEBI:64479"/>
        <dbReference type="ChEBI" id="CHEBI:138651"/>
        <dbReference type="EC" id="2.3.1.184"/>
    </reaction>
</comment>
<reference evidence="9 10" key="1">
    <citation type="submission" date="2020-08" db="EMBL/GenBank/DDBJ databases">
        <title>Genomic Encyclopedia of Type Strains, Phase IV (KMG-IV): sequencing the most valuable type-strain genomes for metagenomic binning, comparative biology and taxonomic classification.</title>
        <authorList>
            <person name="Goeker M."/>
        </authorList>
    </citation>
    <scope>NUCLEOTIDE SEQUENCE [LARGE SCALE GENOMIC DNA]</scope>
    <source>
        <strain evidence="9 10">DSM 102238</strain>
    </source>
</reference>
<dbReference type="GO" id="GO:0007165">
    <property type="term" value="P:signal transduction"/>
    <property type="evidence" value="ECO:0007669"/>
    <property type="project" value="TreeGrafter"/>
</dbReference>
<evidence type="ECO:0000313" key="9">
    <source>
        <dbReference type="EMBL" id="MBB3996993.1"/>
    </source>
</evidence>
<dbReference type="RefSeq" id="WP_183198091.1">
    <property type="nucleotide sequence ID" value="NZ_JACIEK010000001.1"/>
</dbReference>
<protein>
    <recommendedName>
        <fullName evidence="1 8">Acyl-homoserine-lactone synthase</fullName>
        <ecNumber evidence="1 8">2.3.1.184</ecNumber>
    </recommendedName>
    <alternativeName>
        <fullName evidence="8">Autoinducer synthesis protein</fullName>
    </alternativeName>
</protein>
<dbReference type="PANTHER" id="PTHR39322">
    <property type="entry name" value="ACYL-HOMOSERINE-LACTONE SYNTHASE"/>
    <property type="match status" value="1"/>
</dbReference>
<dbReference type="EC" id="2.3.1.184" evidence="1 8"/>
<evidence type="ECO:0000256" key="2">
    <source>
        <dbReference type="ARBA" id="ARBA00022654"/>
    </source>
</evidence>
<dbReference type="InterPro" id="IPR016181">
    <property type="entry name" value="Acyl_CoA_acyltransferase"/>
</dbReference>
<evidence type="ECO:0000256" key="4">
    <source>
        <dbReference type="ARBA" id="ARBA00022691"/>
    </source>
</evidence>
<keyword evidence="5 7" id="KW-0071">Autoinducer synthesis</keyword>
<dbReference type="Proteomes" id="UP000542776">
    <property type="component" value="Unassembled WGS sequence"/>
</dbReference>
<name>A0A7W6H3K9_9HYPH</name>
<evidence type="ECO:0000256" key="7">
    <source>
        <dbReference type="PROSITE-ProRule" id="PRU00533"/>
    </source>
</evidence>
<dbReference type="PANTHER" id="PTHR39322:SF1">
    <property type="entry name" value="ISOVALERYL-HOMOSERINE LACTONE SYNTHASE"/>
    <property type="match status" value="1"/>
</dbReference>
<keyword evidence="4 8" id="KW-0949">S-adenosyl-L-methionine</keyword>
<dbReference type="PROSITE" id="PS00949">
    <property type="entry name" value="AUTOINDUCER_SYNTH_1"/>
    <property type="match status" value="1"/>
</dbReference>
<evidence type="ECO:0000256" key="6">
    <source>
        <dbReference type="ARBA" id="ARBA00048576"/>
    </source>
</evidence>
<dbReference type="Pfam" id="PF00765">
    <property type="entry name" value="Autoind_synth"/>
    <property type="match status" value="1"/>
</dbReference>
<dbReference type="GO" id="GO:0061579">
    <property type="term" value="F:N-acyl homoserine lactone synthase activity"/>
    <property type="evidence" value="ECO:0007669"/>
    <property type="project" value="UniProtKB-UniRule"/>
</dbReference>
<keyword evidence="2 7" id="KW-0673">Quorum sensing</keyword>
<evidence type="ECO:0000256" key="3">
    <source>
        <dbReference type="ARBA" id="ARBA00022679"/>
    </source>
</evidence>